<dbReference type="EC" id="2.1.1.34" evidence="8"/>
<evidence type="ECO:0000256" key="2">
    <source>
        <dbReference type="ARBA" id="ARBA00022603"/>
    </source>
</evidence>
<dbReference type="Gene3D" id="3.40.1280.10">
    <property type="match status" value="1"/>
</dbReference>
<keyword evidence="2 8" id="KW-0489">Methyltransferase</keyword>
<keyword evidence="6" id="KW-0694">RNA-binding</keyword>
<organism evidence="8 9">
    <name type="scientific">candidate division WS6 bacterium OLB20</name>
    <dbReference type="NCBI Taxonomy" id="1617426"/>
    <lineage>
        <taxon>Bacteria</taxon>
        <taxon>Candidatus Dojkabacteria</taxon>
    </lineage>
</organism>
<keyword evidence="1" id="KW-0820">tRNA-binding</keyword>
<comment type="caution">
    <text evidence="8">The sequence shown here is derived from an EMBL/GenBank/DDBJ whole genome shotgun (WGS) entry which is preliminary data.</text>
</comment>
<dbReference type="STRING" id="1617426.TR69_WS6001000139"/>
<dbReference type="InterPro" id="IPR029026">
    <property type="entry name" value="tRNA_m1G_MTases_N"/>
</dbReference>
<evidence type="ECO:0000256" key="1">
    <source>
        <dbReference type="ARBA" id="ARBA00022555"/>
    </source>
</evidence>
<protein>
    <submittedName>
        <fullName evidence="8">tRNA (Guanosine(18)-2'-O)-methyltransferase</fullName>
        <ecNumber evidence="8">2.1.1.34</ecNumber>
    </submittedName>
</protein>
<evidence type="ECO:0000313" key="8">
    <source>
        <dbReference type="EMBL" id="KXK27265.1"/>
    </source>
</evidence>
<dbReference type="InterPro" id="IPR001537">
    <property type="entry name" value="SpoU_MeTrfase"/>
</dbReference>
<evidence type="ECO:0000256" key="3">
    <source>
        <dbReference type="ARBA" id="ARBA00022679"/>
    </source>
</evidence>
<dbReference type="Pfam" id="PF00588">
    <property type="entry name" value="SpoU_methylase"/>
    <property type="match status" value="1"/>
</dbReference>
<dbReference type="InterPro" id="IPR033671">
    <property type="entry name" value="TrmH"/>
</dbReference>
<gene>
    <name evidence="8" type="primary">trmH_1</name>
    <name evidence="8" type="ORF">TR69_WS6001000139</name>
</gene>
<evidence type="ECO:0000256" key="6">
    <source>
        <dbReference type="ARBA" id="ARBA00022884"/>
    </source>
</evidence>
<evidence type="ECO:0000259" key="7">
    <source>
        <dbReference type="Pfam" id="PF00588"/>
    </source>
</evidence>
<dbReference type="GO" id="GO:0000049">
    <property type="term" value="F:tRNA binding"/>
    <property type="evidence" value="ECO:0007669"/>
    <property type="project" value="UniProtKB-KW"/>
</dbReference>
<dbReference type="AlphaFoldDB" id="A0A136M034"/>
<sequence length="175" mass="19211">MKQLRGAELKRFKRKLDRPEAEIVLVLENIQYARNVASMFRTADAAGIRQLYLTGITPAPPFGKELRKVSRSKEQSVPWTAGKTTGKVLQTLRNKGFTIVALEITDEGMSADQFAETRLPGLSKVALVVGNEAQGVSKKTLERSDESIYIPMFGKGASLNVTISAAIAIYTLLLK</sequence>
<keyword evidence="4" id="KW-0949">S-adenosyl-L-methionine</keyword>
<keyword evidence="3 8" id="KW-0808">Transferase</keyword>
<dbReference type="GO" id="GO:0141100">
    <property type="term" value="F:tRNA (guanine(18)-2'-O)-methyltransferase activity"/>
    <property type="evidence" value="ECO:0007669"/>
    <property type="project" value="UniProtKB-EC"/>
</dbReference>
<dbReference type="InterPro" id="IPR029028">
    <property type="entry name" value="Alpha/beta_knot_MTases"/>
</dbReference>
<dbReference type="Proteomes" id="UP000070457">
    <property type="component" value="Unassembled WGS sequence"/>
</dbReference>
<proteinExistence type="predicted"/>
<reference evidence="8 9" key="1">
    <citation type="submission" date="2015-02" db="EMBL/GenBank/DDBJ databases">
        <title>Improved understanding of the partial-nitritation anammox process through 23 genomes representing the majority of the microbial community.</title>
        <authorList>
            <person name="Speth D.R."/>
            <person name="In T Zandt M."/>
            <person name="Guerrero Cruz S."/>
            <person name="Jetten M.S."/>
            <person name="Dutilh B.E."/>
        </authorList>
    </citation>
    <scope>NUCLEOTIDE SEQUENCE [LARGE SCALE GENOMIC DNA]</scope>
    <source>
        <strain evidence="8">OLB20</strain>
    </source>
</reference>
<evidence type="ECO:0000256" key="4">
    <source>
        <dbReference type="ARBA" id="ARBA00022691"/>
    </source>
</evidence>
<dbReference type="SUPFAM" id="SSF75217">
    <property type="entry name" value="alpha/beta knot"/>
    <property type="match status" value="1"/>
</dbReference>
<dbReference type="PANTHER" id="PTHR43453:SF1">
    <property type="entry name" value="TRNA_RRNA METHYLTRANSFERASE SPOU TYPE DOMAIN-CONTAINING PROTEIN"/>
    <property type="match status" value="1"/>
</dbReference>
<accession>A0A136M034</accession>
<dbReference type="EMBL" id="JYNZ01000002">
    <property type="protein sequence ID" value="KXK27265.1"/>
    <property type="molecule type" value="Genomic_DNA"/>
</dbReference>
<keyword evidence="5" id="KW-0819">tRNA processing</keyword>
<dbReference type="PANTHER" id="PTHR43453">
    <property type="entry name" value="RRNA METHYLASE-LIKE"/>
    <property type="match status" value="1"/>
</dbReference>
<evidence type="ECO:0000256" key="5">
    <source>
        <dbReference type="ARBA" id="ARBA00022694"/>
    </source>
</evidence>
<evidence type="ECO:0000313" key="9">
    <source>
        <dbReference type="Proteomes" id="UP000070457"/>
    </source>
</evidence>
<feature type="domain" description="tRNA/rRNA methyltransferase SpoU type" evidence="7">
    <location>
        <begin position="23"/>
        <end position="170"/>
    </location>
</feature>
<dbReference type="GO" id="GO:0002938">
    <property type="term" value="P:tRNA guanine ribose methylation"/>
    <property type="evidence" value="ECO:0007669"/>
    <property type="project" value="TreeGrafter"/>
</dbReference>
<name>A0A136M034_9BACT</name>